<dbReference type="PANTHER" id="PTHR11733:SF237">
    <property type="entry name" value="NEPRILYSIN-LIKE 4"/>
    <property type="match status" value="1"/>
</dbReference>
<feature type="domain" description="Peptidase M13 C-terminal" evidence="9">
    <location>
        <begin position="594"/>
        <end position="804"/>
    </location>
</feature>
<dbReference type="InterPro" id="IPR000718">
    <property type="entry name" value="Peptidase_M13"/>
</dbReference>
<comment type="cofactor">
    <cofactor evidence="1">
        <name>Zn(2+)</name>
        <dbReference type="ChEBI" id="CHEBI:29105"/>
    </cofactor>
</comment>
<dbReference type="Pfam" id="PF01431">
    <property type="entry name" value="Peptidase_M13"/>
    <property type="match status" value="1"/>
</dbReference>
<dbReference type="AlphaFoldDB" id="A0A3R7LPK0"/>
<evidence type="ECO:0008006" key="13">
    <source>
        <dbReference type="Google" id="ProtNLM"/>
    </source>
</evidence>
<keyword evidence="8" id="KW-1133">Transmembrane helix</keyword>
<dbReference type="InterPro" id="IPR018497">
    <property type="entry name" value="Peptidase_M13_C"/>
</dbReference>
<keyword evidence="4" id="KW-0479">Metal-binding</keyword>
<keyword evidence="8" id="KW-0472">Membrane</keyword>
<evidence type="ECO:0000256" key="5">
    <source>
        <dbReference type="ARBA" id="ARBA00022801"/>
    </source>
</evidence>
<dbReference type="PANTHER" id="PTHR11733">
    <property type="entry name" value="ZINC METALLOPROTEASE FAMILY M13 NEPRILYSIN-RELATED"/>
    <property type="match status" value="1"/>
</dbReference>
<dbReference type="GO" id="GO:0046872">
    <property type="term" value="F:metal ion binding"/>
    <property type="evidence" value="ECO:0007669"/>
    <property type="project" value="UniProtKB-KW"/>
</dbReference>
<name>A0A3R7LPK0_PENVA</name>
<dbReference type="PRINTS" id="PR00786">
    <property type="entry name" value="NEPRILYSIN"/>
</dbReference>
<keyword evidence="8" id="KW-0812">Transmembrane</keyword>
<keyword evidence="12" id="KW-1185">Reference proteome</keyword>
<dbReference type="InterPro" id="IPR042089">
    <property type="entry name" value="Peptidase_M13_dom_2"/>
</dbReference>
<comment type="caution">
    <text evidence="11">The sequence shown here is derived from an EMBL/GenBank/DDBJ whole genome shotgun (WGS) entry which is preliminary data.</text>
</comment>
<dbReference type="GO" id="GO:0004222">
    <property type="term" value="F:metalloendopeptidase activity"/>
    <property type="evidence" value="ECO:0007669"/>
    <property type="project" value="InterPro"/>
</dbReference>
<accession>A0A3R7LPK0</accession>
<reference evidence="11 12" key="1">
    <citation type="submission" date="2018-04" db="EMBL/GenBank/DDBJ databases">
        <authorList>
            <person name="Zhang X."/>
            <person name="Yuan J."/>
            <person name="Li F."/>
            <person name="Xiang J."/>
        </authorList>
    </citation>
    <scope>NUCLEOTIDE SEQUENCE [LARGE SCALE GENOMIC DNA]</scope>
    <source>
        <tissue evidence="11">Muscle</tissue>
    </source>
</reference>
<feature type="domain" description="Peptidase M13 N-terminal" evidence="10">
    <location>
        <begin position="137"/>
        <end position="534"/>
    </location>
</feature>
<feature type="transmembrane region" description="Helical" evidence="8">
    <location>
        <begin position="31"/>
        <end position="51"/>
    </location>
</feature>
<dbReference type="OrthoDB" id="6475849at2759"/>
<keyword evidence="6" id="KW-0862">Zinc</keyword>
<evidence type="ECO:0000313" key="11">
    <source>
        <dbReference type="EMBL" id="ROT60976.1"/>
    </source>
</evidence>
<dbReference type="InterPro" id="IPR008753">
    <property type="entry name" value="Peptidase_M13_N"/>
</dbReference>
<dbReference type="InterPro" id="IPR024079">
    <property type="entry name" value="MetalloPept_cat_dom_sf"/>
</dbReference>
<evidence type="ECO:0000313" key="12">
    <source>
        <dbReference type="Proteomes" id="UP000283509"/>
    </source>
</evidence>
<dbReference type="Pfam" id="PF05649">
    <property type="entry name" value="Peptidase_M13_N"/>
    <property type="match status" value="1"/>
</dbReference>
<keyword evidence="3" id="KW-0645">Protease</keyword>
<reference evidence="11 12" key="2">
    <citation type="submission" date="2019-01" db="EMBL/GenBank/DDBJ databases">
        <title>The decoding of complex shrimp genome reveals the adaptation for benthos swimmer, frequently molting mechanism and breeding impact on genome.</title>
        <authorList>
            <person name="Sun Y."/>
            <person name="Gao Y."/>
            <person name="Yu Y."/>
        </authorList>
    </citation>
    <scope>NUCLEOTIDE SEQUENCE [LARGE SCALE GENOMIC DNA]</scope>
    <source>
        <tissue evidence="11">Muscle</tissue>
    </source>
</reference>
<evidence type="ECO:0000259" key="9">
    <source>
        <dbReference type="Pfam" id="PF01431"/>
    </source>
</evidence>
<sequence>MEIMTGRENDVAETSGVLRRAWGRRTPLEKVLLAISGVAVLACMAMVGILATSGSQTPRTLSADMLPSQAKESQTRLTAEVIHDNFLKFMEVHDDKAHRLPVYNTQTASGKVEICSTEECVLAAADILEAMDTSVDPCDNFYQFACGGWEQKNPVPDESSRWSQFDLLRRELSNALSVILEEPEAADEPSPLKKAKVMFSACMNTTALEEAGLKYLTDFLSLYGGWPMTSTDWSEKNFDWQFTVADGRKTLGSAYLLSVWVFADQKDTDTTALYTDQTSLGLPRSVLINPSNYEERINAYKTYMAETASIMAKHLGQSVSSEDIQLDVNAVFDFEMLLANITTPDEDRRDIDRMYNPMTVAELSDLTPNTSINWQQLLSNMFAVTGNPIESTTRVIVQEVEYMKRMAILIDTTNQRTLANYLMWRHVKALGDETNQEMRDASFKYAMVANGVTAAEPRWKVCADKTNDFLGIALGTKYVETYFSQQAKDEANEMVEDIRSAFKDLLDVNDWMDEATKPLAMEKANAISKFIAYPDWYGNATALEHFYDDLGDVHTDRHFSNVLTLSSWWSTDELNDFGLPTERSKWFSAPTIVNAFYMPEFNSITFPAGILQPPFYRANSLQALNYGGIGQVIGHEITHGFDDQGRQNDKNGNAIPWWTNATLESFMVKAQCIVDQYDNIRVPEIDDFMPNATLNGVNTQGENIADNGGLREAFLAYQKYIDRNGEEPRLPGLDQYSPQQIFFLSNANIWCGSITKEGLLNQVLTDPHSPGKFRVLVPMQNMEEFSSVWSCPVGSSMNPEKKCIVW</sequence>
<evidence type="ECO:0000256" key="3">
    <source>
        <dbReference type="ARBA" id="ARBA00022670"/>
    </source>
</evidence>
<dbReference type="CDD" id="cd08662">
    <property type="entry name" value="M13"/>
    <property type="match status" value="1"/>
</dbReference>
<evidence type="ECO:0000256" key="6">
    <source>
        <dbReference type="ARBA" id="ARBA00022833"/>
    </source>
</evidence>
<dbReference type="GO" id="GO:0016485">
    <property type="term" value="P:protein processing"/>
    <property type="evidence" value="ECO:0007669"/>
    <property type="project" value="TreeGrafter"/>
</dbReference>
<evidence type="ECO:0000256" key="1">
    <source>
        <dbReference type="ARBA" id="ARBA00001947"/>
    </source>
</evidence>
<dbReference type="EMBL" id="QCYY01004450">
    <property type="protein sequence ID" value="ROT60976.1"/>
    <property type="molecule type" value="Genomic_DNA"/>
</dbReference>
<dbReference type="GO" id="GO:0005886">
    <property type="term" value="C:plasma membrane"/>
    <property type="evidence" value="ECO:0007669"/>
    <property type="project" value="TreeGrafter"/>
</dbReference>
<dbReference type="Proteomes" id="UP000283509">
    <property type="component" value="Unassembled WGS sequence"/>
</dbReference>
<evidence type="ECO:0000256" key="4">
    <source>
        <dbReference type="ARBA" id="ARBA00022723"/>
    </source>
</evidence>
<dbReference type="PROSITE" id="PS51885">
    <property type="entry name" value="NEPRILYSIN"/>
    <property type="match status" value="1"/>
</dbReference>
<evidence type="ECO:0000256" key="7">
    <source>
        <dbReference type="ARBA" id="ARBA00023049"/>
    </source>
</evidence>
<proteinExistence type="inferred from homology"/>
<evidence type="ECO:0000256" key="2">
    <source>
        <dbReference type="ARBA" id="ARBA00007357"/>
    </source>
</evidence>
<protein>
    <recommendedName>
        <fullName evidence="13">Endothelin-converting enzyme 1</fullName>
    </recommendedName>
</protein>
<dbReference type="Gene3D" id="3.40.390.10">
    <property type="entry name" value="Collagenase (Catalytic Domain)"/>
    <property type="match status" value="1"/>
</dbReference>
<keyword evidence="7" id="KW-0482">Metalloprotease</keyword>
<dbReference type="SUPFAM" id="SSF55486">
    <property type="entry name" value="Metalloproteases ('zincins'), catalytic domain"/>
    <property type="match status" value="1"/>
</dbReference>
<dbReference type="Gene3D" id="1.10.1380.10">
    <property type="entry name" value="Neutral endopeptidase , domain2"/>
    <property type="match status" value="1"/>
</dbReference>
<keyword evidence="5" id="KW-0378">Hydrolase</keyword>
<comment type="similarity">
    <text evidence="2">Belongs to the peptidase M13 family.</text>
</comment>
<organism evidence="11 12">
    <name type="scientific">Penaeus vannamei</name>
    <name type="common">Whiteleg shrimp</name>
    <name type="synonym">Litopenaeus vannamei</name>
    <dbReference type="NCBI Taxonomy" id="6689"/>
    <lineage>
        <taxon>Eukaryota</taxon>
        <taxon>Metazoa</taxon>
        <taxon>Ecdysozoa</taxon>
        <taxon>Arthropoda</taxon>
        <taxon>Crustacea</taxon>
        <taxon>Multicrustacea</taxon>
        <taxon>Malacostraca</taxon>
        <taxon>Eumalacostraca</taxon>
        <taxon>Eucarida</taxon>
        <taxon>Decapoda</taxon>
        <taxon>Dendrobranchiata</taxon>
        <taxon>Penaeoidea</taxon>
        <taxon>Penaeidae</taxon>
        <taxon>Penaeus</taxon>
    </lineage>
</organism>
<evidence type="ECO:0000259" key="10">
    <source>
        <dbReference type="Pfam" id="PF05649"/>
    </source>
</evidence>
<evidence type="ECO:0000256" key="8">
    <source>
        <dbReference type="SAM" id="Phobius"/>
    </source>
</evidence>
<gene>
    <name evidence="11" type="ORF">C7M84_021305</name>
</gene>